<feature type="domain" description="DUF6985" evidence="1">
    <location>
        <begin position="54"/>
        <end position="183"/>
    </location>
</feature>
<accession>Q7UK79</accession>
<dbReference type="RefSeq" id="WP_011122943.1">
    <property type="nucleotide sequence ID" value="NC_005027.1"/>
</dbReference>
<dbReference type="Proteomes" id="UP000001025">
    <property type="component" value="Chromosome"/>
</dbReference>
<organism evidence="2 3">
    <name type="scientific">Rhodopirellula baltica (strain DSM 10527 / NCIMB 13988 / SH1)</name>
    <dbReference type="NCBI Taxonomy" id="243090"/>
    <lineage>
        <taxon>Bacteria</taxon>
        <taxon>Pseudomonadati</taxon>
        <taxon>Planctomycetota</taxon>
        <taxon>Planctomycetia</taxon>
        <taxon>Pirellulales</taxon>
        <taxon>Pirellulaceae</taxon>
        <taxon>Rhodopirellula</taxon>
    </lineage>
</organism>
<dbReference type="AlphaFoldDB" id="Q7UK79"/>
<dbReference type="Pfam" id="PF22481">
    <property type="entry name" value="DUF6985"/>
    <property type="match status" value="1"/>
</dbReference>
<dbReference type="HOGENOM" id="CLU_1453343_0_0_0"/>
<dbReference type="PATRIC" id="fig|243090.15.peg.5216"/>
<dbReference type="InParanoid" id="Q7UK79"/>
<evidence type="ECO:0000259" key="1">
    <source>
        <dbReference type="Pfam" id="PF22481"/>
    </source>
</evidence>
<name>Q7UK79_RHOBA</name>
<reference evidence="2 3" key="1">
    <citation type="journal article" date="2003" name="Proc. Natl. Acad. Sci. U.S.A.">
        <title>Complete genome sequence of the marine planctomycete Pirellula sp. strain 1.</title>
        <authorList>
            <person name="Gloeckner F.O."/>
            <person name="Kube M."/>
            <person name="Bauer M."/>
            <person name="Teeling H."/>
            <person name="Lombardot T."/>
            <person name="Ludwig W."/>
            <person name="Gade D."/>
            <person name="Beck A."/>
            <person name="Borzym K."/>
            <person name="Heitmann K."/>
            <person name="Rabus R."/>
            <person name="Schlesner H."/>
            <person name="Amann R."/>
            <person name="Reinhardt R."/>
        </authorList>
    </citation>
    <scope>NUCLEOTIDE SEQUENCE [LARGE SCALE GENOMIC DNA]</scope>
    <source>
        <strain evidence="3">DSM 10527 / NCIMB 13988 / SH1</strain>
    </source>
</reference>
<dbReference type="EMBL" id="BX294152">
    <property type="protein sequence ID" value="CAD77002.1"/>
    <property type="molecule type" value="Genomic_DNA"/>
</dbReference>
<dbReference type="KEGG" id="rba:RB10806"/>
<evidence type="ECO:0000313" key="3">
    <source>
        <dbReference type="Proteomes" id="UP000001025"/>
    </source>
</evidence>
<dbReference type="OrthoDB" id="290150at2"/>
<dbReference type="STRING" id="243090.RB10806"/>
<keyword evidence="3" id="KW-1185">Reference proteome</keyword>
<evidence type="ECO:0000313" key="2">
    <source>
        <dbReference type="EMBL" id="CAD77002.1"/>
    </source>
</evidence>
<sequence>MFNRLRSAIFGEPHQAAPASIVVEPTELVLSCADTNATLTVKVNGQRIACPHTEWVGQIGCRIFDGQLGFQLLVEACRPSKSELDLVRRIVAYEHSLKGEALDAIFAYFDDLRRNHGVDFPEAIGGWSRDQVADLVHSPCCFIDDLSDDVNSKACFIISFSTDLDEEHGVDVLVNDWQVVDCGCLV</sequence>
<dbReference type="InterPro" id="IPR054254">
    <property type="entry name" value="DUF6985"/>
</dbReference>
<protein>
    <recommendedName>
        <fullName evidence="1">DUF6985 domain-containing protein</fullName>
    </recommendedName>
</protein>
<proteinExistence type="predicted"/>
<dbReference type="EnsemblBacteria" id="CAD77002">
    <property type="protein sequence ID" value="CAD77002"/>
    <property type="gene ID" value="RB10806"/>
</dbReference>
<gene>
    <name evidence="2" type="ordered locus">RB10806</name>
</gene>